<name>A0A2Z7CI05_9LAMI</name>
<gene>
    <name evidence="1" type="ORF">F511_37909</name>
</gene>
<dbReference type="OrthoDB" id="1731532at2759"/>
<sequence>MVSMKNSLAAILDSNKFTGLNYQDWLRNLNIVLASEKLLYTIDKSPPEETPADISPEELITLKQWRDDELKTRYYVMASIVLASEKLLYTIDKSPPEETPADISPEELITLKQWRDDELKTRYYCWRRNAKCLVSSCREICEPSASVNVWKFVSDRLDEENPFVQNSSVLLVQPDEGVSVLVVDRIGDYLPQSTEKSRVLVIPVGARHKCQQGSGFEHPMNDDICIVVFRIDRLPAVFLCSSAASSGADPDHQHLP</sequence>
<evidence type="ECO:0000313" key="1">
    <source>
        <dbReference type="EMBL" id="KZV46650.1"/>
    </source>
</evidence>
<proteinExistence type="predicted"/>
<dbReference type="Proteomes" id="UP000250235">
    <property type="component" value="Unassembled WGS sequence"/>
</dbReference>
<dbReference type="AlphaFoldDB" id="A0A2Z7CI05"/>
<organism evidence="1 2">
    <name type="scientific">Dorcoceras hygrometricum</name>
    <dbReference type="NCBI Taxonomy" id="472368"/>
    <lineage>
        <taxon>Eukaryota</taxon>
        <taxon>Viridiplantae</taxon>
        <taxon>Streptophyta</taxon>
        <taxon>Embryophyta</taxon>
        <taxon>Tracheophyta</taxon>
        <taxon>Spermatophyta</taxon>
        <taxon>Magnoliopsida</taxon>
        <taxon>eudicotyledons</taxon>
        <taxon>Gunneridae</taxon>
        <taxon>Pentapetalae</taxon>
        <taxon>asterids</taxon>
        <taxon>lamiids</taxon>
        <taxon>Lamiales</taxon>
        <taxon>Gesneriaceae</taxon>
        <taxon>Didymocarpoideae</taxon>
        <taxon>Trichosporeae</taxon>
        <taxon>Loxocarpinae</taxon>
        <taxon>Dorcoceras</taxon>
    </lineage>
</organism>
<evidence type="ECO:0000313" key="2">
    <source>
        <dbReference type="Proteomes" id="UP000250235"/>
    </source>
</evidence>
<keyword evidence="2" id="KW-1185">Reference proteome</keyword>
<protein>
    <submittedName>
        <fullName evidence="1">Uncharacterized protein</fullName>
    </submittedName>
</protein>
<dbReference type="EMBL" id="KQ995432">
    <property type="protein sequence ID" value="KZV46650.1"/>
    <property type="molecule type" value="Genomic_DNA"/>
</dbReference>
<reference evidence="1 2" key="1">
    <citation type="journal article" date="2015" name="Proc. Natl. Acad. Sci. U.S.A.">
        <title>The resurrection genome of Boea hygrometrica: A blueprint for survival of dehydration.</title>
        <authorList>
            <person name="Xiao L."/>
            <person name="Yang G."/>
            <person name="Zhang L."/>
            <person name="Yang X."/>
            <person name="Zhao S."/>
            <person name="Ji Z."/>
            <person name="Zhou Q."/>
            <person name="Hu M."/>
            <person name="Wang Y."/>
            <person name="Chen M."/>
            <person name="Xu Y."/>
            <person name="Jin H."/>
            <person name="Xiao X."/>
            <person name="Hu G."/>
            <person name="Bao F."/>
            <person name="Hu Y."/>
            <person name="Wan P."/>
            <person name="Li L."/>
            <person name="Deng X."/>
            <person name="Kuang T."/>
            <person name="Xiang C."/>
            <person name="Zhu J.K."/>
            <person name="Oliver M.J."/>
            <person name="He Y."/>
        </authorList>
    </citation>
    <scope>NUCLEOTIDE SEQUENCE [LARGE SCALE GENOMIC DNA]</scope>
    <source>
        <strain evidence="2">cv. XS01</strain>
    </source>
</reference>
<accession>A0A2Z7CI05</accession>